<dbReference type="OrthoDB" id="9771666at2"/>
<dbReference type="InterPro" id="IPR029058">
    <property type="entry name" value="AB_hydrolase_fold"/>
</dbReference>
<name>A0A494TKM2_SPHPE</name>
<accession>A0A494TKM2</accession>
<evidence type="ECO:0000313" key="3">
    <source>
        <dbReference type="EMBL" id="AYJ88084.1"/>
    </source>
</evidence>
<evidence type="ECO:0000313" key="4">
    <source>
        <dbReference type="Proteomes" id="UP000276254"/>
    </source>
</evidence>
<proteinExistence type="predicted"/>
<dbReference type="GO" id="GO:0016787">
    <property type="term" value="F:hydrolase activity"/>
    <property type="evidence" value="ECO:0007669"/>
    <property type="project" value="UniProtKB-KW"/>
</dbReference>
<dbReference type="KEGG" id="spha:D3Y57_17030"/>
<protein>
    <submittedName>
        <fullName evidence="3">Alpha/beta hydrolase</fullName>
    </submittedName>
</protein>
<dbReference type="RefSeq" id="WP_121156108.1">
    <property type="nucleotide sequence ID" value="NZ_CP032829.1"/>
</dbReference>
<dbReference type="Proteomes" id="UP000276254">
    <property type="component" value="Chromosome"/>
</dbReference>
<dbReference type="PANTHER" id="PTHR48081:SF9">
    <property type="entry name" value="CARBOXYLESTERASE"/>
    <property type="match status" value="1"/>
</dbReference>
<dbReference type="AlphaFoldDB" id="A0A494TKM2"/>
<dbReference type="InterPro" id="IPR049492">
    <property type="entry name" value="BD-FAE-like_dom"/>
</dbReference>
<organism evidence="3 4">
    <name type="scientific">Sphingomonas paeninsulae</name>
    <dbReference type="NCBI Taxonomy" id="2319844"/>
    <lineage>
        <taxon>Bacteria</taxon>
        <taxon>Pseudomonadati</taxon>
        <taxon>Pseudomonadota</taxon>
        <taxon>Alphaproteobacteria</taxon>
        <taxon>Sphingomonadales</taxon>
        <taxon>Sphingomonadaceae</taxon>
        <taxon>Sphingomonas</taxon>
    </lineage>
</organism>
<keyword evidence="1 3" id="KW-0378">Hydrolase</keyword>
<feature type="domain" description="BD-FAE-like" evidence="2">
    <location>
        <begin position="44"/>
        <end position="231"/>
    </location>
</feature>
<gene>
    <name evidence="3" type="ORF">D3Y57_17030</name>
</gene>
<evidence type="ECO:0000259" key="2">
    <source>
        <dbReference type="Pfam" id="PF20434"/>
    </source>
</evidence>
<evidence type="ECO:0000256" key="1">
    <source>
        <dbReference type="ARBA" id="ARBA00022801"/>
    </source>
</evidence>
<dbReference type="Gene3D" id="3.40.50.1820">
    <property type="entry name" value="alpha/beta hydrolase"/>
    <property type="match status" value="1"/>
</dbReference>
<dbReference type="Pfam" id="PF20434">
    <property type="entry name" value="BD-FAE"/>
    <property type="match status" value="1"/>
</dbReference>
<keyword evidence="4" id="KW-1185">Reference proteome</keyword>
<dbReference type="InterPro" id="IPR050300">
    <property type="entry name" value="GDXG_lipolytic_enzyme"/>
</dbReference>
<dbReference type="PANTHER" id="PTHR48081">
    <property type="entry name" value="AB HYDROLASE SUPERFAMILY PROTEIN C4A8.06C"/>
    <property type="match status" value="1"/>
</dbReference>
<dbReference type="EMBL" id="CP032829">
    <property type="protein sequence ID" value="AYJ88084.1"/>
    <property type="molecule type" value="Genomic_DNA"/>
</dbReference>
<sequence length="287" mass="30852">MAVASLLSACSPPGMLNALDRGYGSSGAGRVASAVAFGTHGQTLDVWRPVDNVTTLRPVVIFWYGGGWVNGTRQDYGFAARAFASKGFVVVVPDYRKVPDIHFPAMLQDGAEAVRWTRDNVAKFGGDPARIAFAGHSAGAYTVAMLTLDRRWLKAEGVDPRIVKAAVGLCGPYDFYPFTGRAIEAMSLWPRPMETQPINFVRPDAPPMLLVTATKDTQVRPRNAINLAAALKKVGAPVVLRDYQGLTHEQVVMALSRPFRGKGPVLADSVAFIQGALSRSVSPEPAK</sequence>
<reference evidence="3 4" key="1">
    <citation type="submission" date="2018-09" db="EMBL/GenBank/DDBJ databases">
        <title>Sphingomonas peninsula sp. nov., isolated from fildes peninsula, Antarctic soil.</title>
        <authorList>
            <person name="Yingchao G."/>
        </authorList>
    </citation>
    <scope>NUCLEOTIDE SEQUENCE [LARGE SCALE GENOMIC DNA]</scope>
    <source>
        <strain evidence="3 4">YZ-8</strain>
    </source>
</reference>
<dbReference type="SUPFAM" id="SSF53474">
    <property type="entry name" value="alpha/beta-Hydrolases"/>
    <property type="match status" value="1"/>
</dbReference>